<evidence type="ECO:0000256" key="1">
    <source>
        <dbReference type="ARBA" id="ARBA00006432"/>
    </source>
</evidence>
<dbReference type="EMBL" id="UPPP01000053">
    <property type="protein sequence ID" value="VBB05121.1"/>
    <property type="molecule type" value="Genomic_DNA"/>
</dbReference>
<protein>
    <submittedName>
        <fullName evidence="8">Amp-dependent synthetase/ligase</fullName>
    </submittedName>
</protein>
<dbReference type="Gene3D" id="3.30.300.30">
    <property type="match status" value="1"/>
</dbReference>
<sequence>MKNTAIESLGDISSLVELLRYRALQQPEKRAYTFLTNGESERGSITYAELERRARAVGAFLQSLELKGERALLLYPAGLDYIIAFLGCLYAGVAAVPAYPPRLNRNLLRLQNIVNDSKAQAVLTTAAIIAKFEPLIEQTPGLSELQWLMTDSINTALAYRWQDPAATGDTLAFLQYTSGSVGLPKGVMVSHGNVLNNEKVINTAFELREDTVIVGWLPIYHDMGLMGNVLQTLYTGGSHIFMSPVDFLQKPYRWLKAISDYKGVFCGGPNFAYDLCVNKITEEQKATLDLRSWRAAFNGAEPVRYETIERFTAAFEPVGFSRTAMYPCYGMAETTLMVSGGGVNEPPAAGKFSAPSLEKNEIAACSEAEPGRILVSCGHAWLNHKLVIADPELLVRCAPDKVGEIWVSGASVAGGYWNKPETTRRTFHAYLSDSGAGPFLRTGDLGFIHDGELFVTGRLKDLIIIRGTNHYPQDIELTVEQCHEAIRPGCCAAFSLDIDGEERLGIVAEIERRFRPRENQGEDGQNEVLTEIYSAIQESIFTQHELQIHQILLLKPGSIPKTSSGKIQRHACRAGLLDGTLSAERGVMNG</sequence>
<dbReference type="GO" id="GO:0005886">
    <property type="term" value="C:plasma membrane"/>
    <property type="evidence" value="ECO:0007669"/>
    <property type="project" value="TreeGrafter"/>
</dbReference>
<dbReference type="AlphaFoldDB" id="A0A498R1A7"/>
<dbReference type="InterPro" id="IPR000873">
    <property type="entry name" value="AMP-dep_synth/lig_dom"/>
</dbReference>
<dbReference type="InterPro" id="IPR045851">
    <property type="entry name" value="AMP-bd_C_sf"/>
</dbReference>
<keyword evidence="2 8" id="KW-0436">Ligase</keyword>
<keyword evidence="5" id="KW-0472">Membrane</keyword>
<feature type="transmembrane region" description="Helical" evidence="5">
    <location>
        <begin position="81"/>
        <end position="99"/>
    </location>
</feature>
<dbReference type="InterPro" id="IPR025110">
    <property type="entry name" value="AMP-bd_C"/>
</dbReference>
<feature type="domain" description="AMP-binding enzyme C-terminal" evidence="7">
    <location>
        <begin position="461"/>
        <end position="583"/>
    </location>
</feature>
<dbReference type="GO" id="GO:0071766">
    <property type="term" value="P:Actinobacterium-type cell wall biogenesis"/>
    <property type="evidence" value="ECO:0007669"/>
    <property type="project" value="UniProtKB-ARBA"/>
</dbReference>
<dbReference type="CDD" id="cd05931">
    <property type="entry name" value="FAAL"/>
    <property type="match status" value="1"/>
</dbReference>
<keyword evidence="5" id="KW-0812">Transmembrane</keyword>
<dbReference type="FunFam" id="3.40.50.12780:FF:000013">
    <property type="entry name" value="Long-chain-fatty-acid--AMP ligase FadD32"/>
    <property type="match status" value="1"/>
</dbReference>
<dbReference type="InterPro" id="IPR040097">
    <property type="entry name" value="FAAL/FAAC"/>
</dbReference>
<keyword evidence="5" id="KW-1133">Transmembrane helix</keyword>
<evidence type="ECO:0000256" key="2">
    <source>
        <dbReference type="ARBA" id="ARBA00022598"/>
    </source>
</evidence>
<dbReference type="InterPro" id="IPR042099">
    <property type="entry name" value="ANL_N_sf"/>
</dbReference>
<name>A0A498R1A7_9FIRM</name>
<evidence type="ECO:0000259" key="7">
    <source>
        <dbReference type="Pfam" id="PF23024"/>
    </source>
</evidence>
<accession>A0A498R1A7</accession>
<comment type="similarity">
    <text evidence="1">Belongs to the ATP-dependent AMP-binding enzyme family.</text>
</comment>
<dbReference type="Gene3D" id="3.40.50.12780">
    <property type="entry name" value="N-terminal domain of ligase-like"/>
    <property type="match status" value="1"/>
</dbReference>
<keyword evidence="4" id="KW-0443">Lipid metabolism</keyword>
<dbReference type="PANTHER" id="PTHR22754">
    <property type="entry name" value="DISCO-INTERACTING PROTEIN 2 DIP2 -RELATED"/>
    <property type="match status" value="1"/>
</dbReference>
<dbReference type="SUPFAM" id="SSF56801">
    <property type="entry name" value="Acetyl-CoA synthetase-like"/>
    <property type="match status" value="1"/>
</dbReference>
<evidence type="ECO:0000313" key="8">
    <source>
        <dbReference type="EMBL" id="VBB05121.1"/>
    </source>
</evidence>
<evidence type="ECO:0000256" key="3">
    <source>
        <dbReference type="ARBA" id="ARBA00022832"/>
    </source>
</evidence>
<dbReference type="OrthoDB" id="9778383at2"/>
<dbReference type="GO" id="GO:0006633">
    <property type="term" value="P:fatty acid biosynthetic process"/>
    <property type="evidence" value="ECO:0007669"/>
    <property type="project" value="TreeGrafter"/>
</dbReference>
<dbReference type="Pfam" id="PF00501">
    <property type="entry name" value="AMP-binding"/>
    <property type="match status" value="1"/>
</dbReference>
<evidence type="ECO:0000256" key="4">
    <source>
        <dbReference type="ARBA" id="ARBA00023098"/>
    </source>
</evidence>
<keyword evidence="3" id="KW-0276">Fatty acid metabolism</keyword>
<dbReference type="GO" id="GO:0016874">
    <property type="term" value="F:ligase activity"/>
    <property type="evidence" value="ECO:0007669"/>
    <property type="project" value="UniProtKB-KW"/>
</dbReference>
<evidence type="ECO:0000256" key="5">
    <source>
        <dbReference type="SAM" id="Phobius"/>
    </source>
</evidence>
<organism evidence="8 9">
    <name type="scientific">Lucifera butyrica</name>
    <dbReference type="NCBI Taxonomy" id="1351585"/>
    <lineage>
        <taxon>Bacteria</taxon>
        <taxon>Bacillati</taxon>
        <taxon>Bacillota</taxon>
        <taxon>Negativicutes</taxon>
        <taxon>Veillonellales</taxon>
        <taxon>Veillonellaceae</taxon>
        <taxon>Lucifera</taxon>
    </lineage>
</organism>
<dbReference type="Pfam" id="PF23024">
    <property type="entry name" value="AMP-dom_DIP2-like"/>
    <property type="match status" value="1"/>
</dbReference>
<dbReference type="PANTHER" id="PTHR22754:SF32">
    <property type="entry name" value="DISCO-INTERACTING PROTEIN 2"/>
    <property type="match status" value="1"/>
</dbReference>
<evidence type="ECO:0000313" key="9">
    <source>
        <dbReference type="Proteomes" id="UP000277811"/>
    </source>
</evidence>
<dbReference type="GO" id="GO:0070566">
    <property type="term" value="F:adenylyltransferase activity"/>
    <property type="evidence" value="ECO:0007669"/>
    <property type="project" value="TreeGrafter"/>
</dbReference>
<proteinExistence type="inferred from homology"/>
<evidence type="ECO:0000259" key="6">
    <source>
        <dbReference type="Pfam" id="PF00501"/>
    </source>
</evidence>
<keyword evidence="9" id="KW-1185">Reference proteome</keyword>
<dbReference type="RefSeq" id="WP_122626131.1">
    <property type="nucleotide sequence ID" value="NZ_UPPP01000053.1"/>
</dbReference>
<feature type="domain" description="AMP-dependent synthetase/ligase" evidence="6">
    <location>
        <begin position="21"/>
        <end position="417"/>
    </location>
</feature>
<gene>
    <name evidence="8" type="ORF">LUCI_0328</name>
</gene>
<reference evidence="8 9" key="1">
    <citation type="submission" date="2018-06" db="EMBL/GenBank/DDBJ databases">
        <authorList>
            <person name="Strepis N."/>
        </authorList>
    </citation>
    <scope>NUCLEOTIDE SEQUENCE [LARGE SCALE GENOMIC DNA]</scope>
    <source>
        <strain evidence="8">LUCI</strain>
    </source>
</reference>
<dbReference type="Proteomes" id="UP000277811">
    <property type="component" value="Unassembled WGS sequence"/>
</dbReference>